<keyword evidence="1" id="KW-1133">Transmembrane helix</keyword>
<evidence type="ECO:0000313" key="3">
    <source>
        <dbReference type="Proteomes" id="UP001258017"/>
    </source>
</evidence>
<evidence type="ECO:0000313" key="2">
    <source>
        <dbReference type="EMBL" id="KAK2574850.1"/>
    </source>
</evidence>
<reference evidence="2" key="1">
    <citation type="submission" date="2021-08" db="EMBL/GenBank/DDBJ databases">
        <authorList>
            <person name="Misof B."/>
            <person name="Oliver O."/>
            <person name="Podsiadlowski L."/>
            <person name="Donath A."/>
            <person name="Peters R."/>
            <person name="Mayer C."/>
            <person name="Rust J."/>
            <person name="Gunkel S."/>
            <person name="Lesny P."/>
            <person name="Martin S."/>
            <person name="Oeyen J.P."/>
            <person name="Petersen M."/>
            <person name="Panagiotis P."/>
            <person name="Wilbrandt J."/>
            <person name="Tanja T."/>
        </authorList>
    </citation>
    <scope>NUCLEOTIDE SEQUENCE</scope>
    <source>
        <strain evidence="2">GBR_01_08_01A</strain>
        <tissue evidence="2">Thorax + abdomen</tissue>
    </source>
</reference>
<proteinExistence type="predicted"/>
<dbReference type="EMBL" id="JAIFRP010004647">
    <property type="protein sequence ID" value="KAK2574850.1"/>
    <property type="molecule type" value="Genomic_DNA"/>
</dbReference>
<keyword evidence="3" id="KW-1185">Reference proteome</keyword>
<keyword evidence="1" id="KW-0472">Membrane</keyword>
<feature type="transmembrane region" description="Helical" evidence="1">
    <location>
        <begin position="12"/>
        <end position="35"/>
    </location>
</feature>
<dbReference type="Proteomes" id="UP001258017">
    <property type="component" value="Unassembled WGS sequence"/>
</dbReference>
<dbReference type="AlphaFoldDB" id="A0AAD9VIE6"/>
<reference evidence="2" key="2">
    <citation type="journal article" date="2023" name="Commun. Biol.">
        <title>Intrasexual cuticular hydrocarbon dimorphism in a wasp sheds light on hydrocarbon biosynthesis genes in Hymenoptera.</title>
        <authorList>
            <person name="Moris V.C."/>
            <person name="Podsiadlowski L."/>
            <person name="Martin S."/>
            <person name="Oeyen J.P."/>
            <person name="Donath A."/>
            <person name="Petersen M."/>
            <person name="Wilbrandt J."/>
            <person name="Misof B."/>
            <person name="Liedtke D."/>
            <person name="Thamm M."/>
            <person name="Scheiner R."/>
            <person name="Schmitt T."/>
            <person name="Niehuis O."/>
        </authorList>
    </citation>
    <scope>NUCLEOTIDE SEQUENCE</scope>
    <source>
        <strain evidence="2">GBR_01_08_01A</strain>
    </source>
</reference>
<accession>A0AAD9VIE6</accession>
<protein>
    <submittedName>
        <fullName evidence="2">Uncharacterized protein</fullName>
    </submittedName>
</protein>
<gene>
    <name evidence="2" type="ORF">KPH14_013083</name>
</gene>
<organism evidence="2 3">
    <name type="scientific">Odynerus spinipes</name>
    <dbReference type="NCBI Taxonomy" id="1348599"/>
    <lineage>
        <taxon>Eukaryota</taxon>
        <taxon>Metazoa</taxon>
        <taxon>Ecdysozoa</taxon>
        <taxon>Arthropoda</taxon>
        <taxon>Hexapoda</taxon>
        <taxon>Insecta</taxon>
        <taxon>Pterygota</taxon>
        <taxon>Neoptera</taxon>
        <taxon>Endopterygota</taxon>
        <taxon>Hymenoptera</taxon>
        <taxon>Apocrita</taxon>
        <taxon>Aculeata</taxon>
        <taxon>Vespoidea</taxon>
        <taxon>Vespidae</taxon>
        <taxon>Eumeninae</taxon>
        <taxon>Odynerus</taxon>
    </lineage>
</organism>
<sequence length="103" mass="12068">MYYNSYDEIDWLTYVRATFWIILIIVVVVTTWSYVRDNSTKIANNWITINELQKTAQNLSEKLELSKKLIVDLKVDALKNIAKISDLNSTLADLRKQLRDKTD</sequence>
<comment type="caution">
    <text evidence="2">The sequence shown here is derived from an EMBL/GenBank/DDBJ whole genome shotgun (WGS) entry which is preliminary data.</text>
</comment>
<name>A0AAD9VIE6_9HYME</name>
<evidence type="ECO:0000256" key="1">
    <source>
        <dbReference type="SAM" id="Phobius"/>
    </source>
</evidence>
<keyword evidence="1" id="KW-0812">Transmembrane</keyword>